<reference evidence="4 5" key="1">
    <citation type="submission" date="2014-07" db="EMBL/GenBank/DDBJ databases">
        <title>Methanogenic archaea and the global carbon cycle.</title>
        <authorList>
            <person name="Henriksen J.R."/>
            <person name="Luke J."/>
            <person name="Reinhart S."/>
            <person name="Benedict M.N."/>
            <person name="Youngblut N.D."/>
            <person name="Metcalf M.E."/>
            <person name="Whitaker R.J."/>
            <person name="Metcalf W.W."/>
        </authorList>
    </citation>
    <scope>NUCLEOTIDE SEQUENCE [LARGE SCALE GENOMIC DNA]</scope>
    <source>
        <strain evidence="4 5">MM1</strain>
    </source>
</reference>
<proteinExistence type="predicted"/>
<keyword evidence="5" id="KW-1185">Reference proteome</keyword>
<feature type="transmembrane region" description="Helical" evidence="1">
    <location>
        <begin position="270"/>
        <end position="292"/>
    </location>
</feature>
<feature type="transmembrane region" description="Helical" evidence="1">
    <location>
        <begin position="43"/>
        <end position="63"/>
    </location>
</feature>
<feature type="transmembrane region" description="Helical" evidence="1">
    <location>
        <begin position="210"/>
        <end position="229"/>
    </location>
</feature>
<evidence type="ECO:0000313" key="4">
    <source>
        <dbReference type="EMBL" id="AKB84326.1"/>
    </source>
</evidence>
<feature type="transmembrane region" description="Helical" evidence="1">
    <location>
        <begin position="313"/>
        <end position="332"/>
    </location>
</feature>
<feature type="transmembrane region" description="Helical" evidence="1">
    <location>
        <begin position="102"/>
        <end position="131"/>
    </location>
</feature>
<feature type="domain" description="MgtC/SapB/SrpB/YhiD N-terminal" evidence="2">
    <location>
        <begin position="21"/>
        <end position="141"/>
    </location>
</feature>
<accession>A0A0E3SP38</accession>
<dbReference type="InterPro" id="IPR025105">
    <property type="entry name" value="DUF4010"/>
</dbReference>
<dbReference type="KEGG" id="mmet:MCMEM_0273"/>
<keyword evidence="1" id="KW-0472">Membrane</keyword>
<dbReference type="STRING" id="1434104.MCMEM_0273"/>
<evidence type="ECO:0000259" key="3">
    <source>
        <dbReference type="Pfam" id="PF13194"/>
    </source>
</evidence>
<feature type="transmembrane region" description="Helical" evidence="1">
    <location>
        <begin position="12"/>
        <end position="31"/>
    </location>
</feature>
<evidence type="ECO:0000313" key="5">
    <source>
        <dbReference type="Proteomes" id="UP000033048"/>
    </source>
</evidence>
<evidence type="ECO:0000259" key="2">
    <source>
        <dbReference type="Pfam" id="PF02308"/>
    </source>
</evidence>
<dbReference type="Proteomes" id="UP000033048">
    <property type="component" value="Chromosome"/>
</dbReference>
<dbReference type="InterPro" id="IPR049177">
    <property type="entry name" value="MgtC_SapB_SrpB_YhiD_N"/>
</dbReference>
<dbReference type="EMBL" id="CP009518">
    <property type="protein sequence ID" value="AKB84326.1"/>
    <property type="molecule type" value="Genomic_DNA"/>
</dbReference>
<evidence type="ECO:0000256" key="1">
    <source>
        <dbReference type="SAM" id="Phobius"/>
    </source>
</evidence>
<dbReference type="PANTHER" id="PTHR39084:SF1">
    <property type="entry name" value="DUF4010 DOMAIN-CONTAINING PROTEIN"/>
    <property type="match status" value="1"/>
</dbReference>
<feature type="transmembrane region" description="Helical" evidence="1">
    <location>
        <begin position="338"/>
        <end position="363"/>
    </location>
</feature>
<gene>
    <name evidence="4" type="ORF">MCMEM_0273</name>
</gene>
<feature type="transmembrane region" description="Helical" evidence="1">
    <location>
        <begin position="179"/>
        <end position="198"/>
    </location>
</feature>
<keyword evidence="1" id="KW-0812">Transmembrane</keyword>
<feature type="transmembrane region" description="Helical" evidence="1">
    <location>
        <begin position="151"/>
        <end position="167"/>
    </location>
</feature>
<keyword evidence="1" id="KW-1133">Transmembrane helix</keyword>
<dbReference type="RefSeq" id="WP_231622093.1">
    <property type="nucleotide sequence ID" value="NZ_CP009518.1"/>
</dbReference>
<feature type="domain" description="DUF4010" evidence="3">
    <location>
        <begin position="187"/>
        <end position="395"/>
    </location>
</feature>
<dbReference type="PANTHER" id="PTHR39084">
    <property type="entry name" value="MEMBRANE PROTEIN-RELATED"/>
    <property type="match status" value="1"/>
</dbReference>
<dbReference type="Pfam" id="PF02308">
    <property type="entry name" value="MgtC"/>
    <property type="match status" value="1"/>
</dbReference>
<name>A0A0E3SP38_METMT</name>
<dbReference type="GeneID" id="24892750"/>
<feature type="transmembrane region" description="Helical" evidence="1">
    <location>
        <begin position="241"/>
        <end position="264"/>
    </location>
</feature>
<feature type="transmembrane region" description="Helical" evidence="1">
    <location>
        <begin position="406"/>
        <end position="424"/>
    </location>
</feature>
<dbReference type="HOGENOM" id="CLU_036781_1_1_2"/>
<dbReference type="Pfam" id="PF13194">
    <property type="entry name" value="DUF4010"/>
    <property type="match status" value="1"/>
</dbReference>
<protein>
    <submittedName>
        <fullName evidence="4">MgtC family</fullName>
    </submittedName>
</protein>
<sequence length="430" mass="45969">MLTFDIGLDPVLYDFLTKAILSLLIGILIGIEREHRRKDQEVFAGVRTFAIVCLSGMLAAYVAEVINIAILQIATALIAASCFVLVYRIYTTSGKLGMTSSIALFSTYLLGVLVSTGRFLFAIIIAVLITLLLIEKKPLHSFAQHLSDEEILNAVQFLVVAFILYPLMPEEPVLGVLNLKSAILIVVLVMFIGFISYISLKKFGTDGGITYSGLFGGFISSEATTAALATMAKNRTSLMDALYIGVLMSNISMIISNTLIALIVDPTASTMLMMLPPQLAMLIITIGIVIIRRKKNDIMTEPLEIGSPFALKPAFRFGAIFTILLVVTSISSEFLGDAGVYASALGGLVSSSAVTASVAALAFSGNVSYTVAAQTAVAAGIISTLNKLVLIRISGSKELYCRSRNTLILIAAIGIAALYLWSLYAGTSLF</sequence>
<organism evidence="4 5">
    <name type="scientific">Methanococcoides methylutens MM1</name>
    <dbReference type="NCBI Taxonomy" id="1434104"/>
    <lineage>
        <taxon>Archaea</taxon>
        <taxon>Methanobacteriati</taxon>
        <taxon>Methanobacteriota</taxon>
        <taxon>Stenosarchaea group</taxon>
        <taxon>Methanomicrobia</taxon>
        <taxon>Methanosarcinales</taxon>
        <taxon>Methanosarcinaceae</taxon>
        <taxon>Methanococcoides</taxon>
    </lineage>
</organism>
<dbReference type="AlphaFoldDB" id="A0A0E3SP38"/>
<feature type="transmembrane region" description="Helical" evidence="1">
    <location>
        <begin position="69"/>
        <end position="90"/>
    </location>
</feature>